<protein>
    <submittedName>
        <fullName evidence="3">Metal ABC transporter permease</fullName>
    </submittedName>
</protein>
<sequence length="49" mass="5172">MFFLSYDFFVIALPLGVLALSAALIGGILLYKKQSLLGDALGHGTYPGV</sequence>
<keyword evidence="2" id="KW-0472">Membrane</keyword>
<evidence type="ECO:0000313" key="4">
    <source>
        <dbReference type="Proteomes" id="UP000709351"/>
    </source>
</evidence>
<dbReference type="GO" id="GO:0043190">
    <property type="term" value="C:ATP-binding cassette (ABC) transporter complex"/>
    <property type="evidence" value="ECO:0007669"/>
    <property type="project" value="InterPro"/>
</dbReference>
<evidence type="ECO:0000256" key="2">
    <source>
        <dbReference type="SAM" id="Phobius"/>
    </source>
</evidence>
<keyword evidence="1 2" id="KW-0812">Transmembrane</keyword>
<dbReference type="Pfam" id="PF00950">
    <property type="entry name" value="ABC-3"/>
    <property type="match status" value="1"/>
</dbReference>
<comment type="caution">
    <text evidence="3">The sequence shown here is derived from an EMBL/GenBank/DDBJ whole genome shotgun (WGS) entry which is preliminary data.</text>
</comment>
<proteinExistence type="inferred from homology"/>
<feature type="transmembrane region" description="Helical" evidence="2">
    <location>
        <begin position="6"/>
        <end position="31"/>
    </location>
</feature>
<dbReference type="AlphaFoldDB" id="A0A930DQ82"/>
<accession>A0A930DQ82</accession>
<feature type="non-terminal residue" evidence="3">
    <location>
        <position position="49"/>
    </location>
</feature>
<dbReference type="GO" id="GO:0055085">
    <property type="term" value="P:transmembrane transport"/>
    <property type="evidence" value="ECO:0007669"/>
    <property type="project" value="InterPro"/>
</dbReference>
<dbReference type="EMBL" id="JABZRD010000380">
    <property type="protein sequence ID" value="MBF1284136.1"/>
    <property type="molecule type" value="Genomic_DNA"/>
</dbReference>
<name>A0A930DQ82_9FIRM</name>
<gene>
    <name evidence="3" type="ORF">HXM93_06370</name>
</gene>
<keyword evidence="2" id="KW-1133">Transmembrane helix</keyword>
<reference evidence="3" key="1">
    <citation type="submission" date="2020-04" db="EMBL/GenBank/DDBJ databases">
        <title>Deep metagenomics examines the oral microbiome during advanced dental caries in children, revealing novel taxa and co-occurrences with host molecules.</title>
        <authorList>
            <person name="Baker J.L."/>
            <person name="Morton J.T."/>
            <person name="Dinis M."/>
            <person name="Alvarez R."/>
            <person name="Tran N.C."/>
            <person name="Knight R."/>
            <person name="Edlund A."/>
        </authorList>
    </citation>
    <scope>NUCLEOTIDE SEQUENCE</scope>
    <source>
        <strain evidence="3">JCVI_24_bin.2</strain>
    </source>
</reference>
<evidence type="ECO:0000256" key="1">
    <source>
        <dbReference type="RuleBase" id="RU003943"/>
    </source>
</evidence>
<comment type="similarity">
    <text evidence="1">Belongs to the ABC-3 integral membrane protein family.</text>
</comment>
<dbReference type="Proteomes" id="UP000709351">
    <property type="component" value="Unassembled WGS sequence"/>
</dbReference>
<organism evidence="3 4">
    <name type="scientific">Oribacterium parvum</name>
    <dbReference type="NCBI Taxonomy" id="1501329"/>
    <lineage>
        <taxon>Bacteria</taxon>
        <taxon>Bacillati</taxon>
        <taxon>Bacillota</taxon>
        <taxon>Clostridia</taxon>
        <taxon>Lachnospirales</taxon>
        <taxon>Lachnospiraceae</taxon>
        <taxon>Oribacterium</taxon>
    </lineage>
</organism>
<keyword evidence="1" id="KW-0813">Transport</keyword>
<comment type="subcellular location">
    <subcellularLocation>
        <location evidence="1">Cell membrane</location>
        <topology evidence="1">Multi-pass membrane protein</topology>
    </subcellularLocation>
</comment>
<dbReference type="InterPro" id="IPR001626">
    <property type="entry name" value="ABC_TroCD"/>
</dbReference>
<evidence type="ECO:0000313" key="3">
    <source>
        <dbReference type="EMBL" id="MBF1284136.1"/>
    </source>
</evidence>